<comment type="caution">
    <text evidence="1">The sequence shown here is derived from an EMBL/GenBank/DDBJ whole genome shotgun (WGS) entry which is preliminary data.</text>
</comment>
<name>A0ABM8T4P6_9BURK</name>
<accession>A0ABM8T4P6</accession>
<dbReference type="Pfam" id="PF20572">
    <property type="entry name" value="DUF6781"/>
    <property type="match status" value="1"/>
</dbReference>
<evidence type="ECO:0000313" key="1">
    <source>
        <dbReference type="EMBL" id="CAE6857951.1"/>
    </source>
</evidence>
<gene>
    <name evidence="1" type="ORF">R69776_07845</name>
</gene>
<keyword evidence="2" id="KW-1185">Reference proteome</keyword>
<proteinExistence type="predicted"/>
<dbReference type="RefSeq" id="WP_054042518.1">
    <property type="nucleotide sequence ID" value="NZ_CAJNAW010000047.1"/>
</dbReference>
<organism evidence="1 2">
    <name type="scientific">Paraburkholderia nemoris</name>
    <dbReference type="NCBI Taxonomy" id="2793076"/>
    <lineage>
        <taxon>Bacteria</taxon>
        <taxon>Pseudomonadati</taxon>
        <taxon>Pseudomonadota</taxon>
        <taxon>Betaproteobacteria</taxon>
        <taxon>Burkholderiales</taxon>
        <taxon>Burkholderiaceae</taxon>
        <taxon>Paraburkholderia</taxon>
    </lineage>
</organism>
<dbReference type="EMBL" id="CAJNBH010000046">
    <property type="protein sequence ID" value="CAE6857951.1"/>
    <property type="molecule type" value="Genomic_DNA"/>
</dbReference>
<dbReference type="Proteomes" id="UP000673821">
    <property type="component" value="Unassembled WGS sequence"/>
</dbReference>
<protein>
    <submittedName>
        <fullName evidence="1">Uncharacterized protein</fullName>
    </submittedName>
</protein>
<dbReference type="InterPro" id="IPR046708">
    <property type="entry name" value="DUF6781"/>
</dbReference>
<evidence type="ECO:0000313" key="2">
    <source>
        <dbReference type="Proteomes" id="UP000673821"/>
    </source>
</evidence>
<reference evidence="1 2" key="1">
    <citation type="submission" date="2021-02" db="EMBL/GenBank/DDBJ databases">
        <authorList>
            <person name="Vanwijnsberghe S."/>
        </authorList>
    </citation>
    <scope>NUCLEOTIDE SEQUENCE [LARGE SCALE GENOMIC DNA]</scope>
    <source>
        <strain evidence="1 2">R-69776</strain>
    </source>
</reference>
<sequence length="231" mass="24594">MNKSGIDQDALVKMFSEVTAKQAETLGDAVRETTLKALQERELTLANIRKVLKTVTQAASTGTAQNPAGSIDVEQLLGKAFAGMDAALLRTVEAQRKALAQFVNQGVNVQDKHMKSALANLEQMENVFFTTVSRATRDAGDSLRAPWQHVLEAMKLKGTDTGAQASVSVEQLLSQAQAALRDGRANGVHAARAMMDSYAALVSGVLIGMSDGLQPKAAPESGRSRKTQTQA</sequence>